<dbReference type="EMBL" id="CP023737">
    <property type="protein sequence ID" value="ATQ67078.1"/>
    <property type="molecule type" value="Genomic_DNA"/>
</dbReference>
<evidence type="ECO:0000256" key="1">
    <source>
        <dbReference type="ARBA" id="ARBA00004651"/>
    </source>
</evidence>
<feature type="coiled-coil region" evidence="6">
    <location>
        <begin position="357"/>
        <end position="415"/>
    </location>
</feature>
<dbReference type="RefSeq" id="WP_003612160.1">
    <property type="nucleotide sequence ID" value="NZ_ADVE02000001.1"/>
</dbReference>
<evidence type="ECO:0000259" key="9">
    <source>
        <dbReference type="Pfam" id="PF02706"/>
    </source>
</evidence>
<evidence type="ECO:0000256" key="7">
    <source>
        <dbReference type="SAM" id="MobiDB-lite"/>
    </source>
</evidence>
<feature type="coiled-coil region" evidence="6">
    <location>
        <begin position="211"/>
        <end position="245"/>
    </location>
</feature>
<feature type="transmembrane region" description="Helical" evidence="8">
    <location>
        <begin position="47"/>
        <end position="66"/>
    </location>
</feature>
<evidence type="ECO:0000313" key="10">
    <source>
        <dbReference type="EMBL" id="ATQ67078.1"/>
    </source>
</evidence>
<name>A0A2D2CWA8_METT3</name>
<accession>A0A2D2CWA8</accession>
<evidence type="ECO:0000256" key="8">
    <source>
        <dbReference type="SAM" id="Phobius"/>
    </source>
</evidence>
<evidence type="ECO:0000256" key="6">
    <source>
        <dbReference type="SAM" id="Coils"/>
    </source>
</evidence>
<feature type="domain" description="Polysaccharide chain length determinant N-terminal" evidence="9">
    <location>
        <begin position="31"/>
        <end position="123"/>
    </location>
</feature>
<dbReference type="InterPro" id="IPR003856">
    <property type="entry name" value="LPS_length_determ_N"/>
</dbReference>
<keyword evidence="2" id="KW-1003">Cell membrane</keyword>
<dbReference type="AlphaFoldDB" id="A0A2D2CWA8"/>
<evidence type="ECO:0000256" key="5">
    <source>
        <dbReference type="ARBA" id="ARBA00023136"/>
    </source>
</evidence>
<organism evidence="10 11">
    <name type="scientific">Methylosinus trichosporium (strain ATCC 35070 / NCIMB 11131 / UNIQEM 75 / OB3b)</name>
    <dbReference type="NCBI Taxonomy" id="595536"/>
    <lineage>
        <taxon>Bacteria</taxon>
        <taxon>Pseudomonadati</taxon>
        <taxon>Pseudomonadota</taxon>
        <taxon>Alphaproteobacteria</taxon>
        <taxon>Hyphomicrobiales</taxon>
        <taxon>Methylocystaceae</taxon>
        <taxon>Methylosinus</taxon>
    </lineage>
</organism>
<keyword evidence="6" id="KW-0175">Coiled coil</keyword>
<dbReference type="STRING" id="595536.GCA_000178815_04435"/>
<sequence>MTRIGSGSELQMDPSGSRSPARDRQAPGSMDFDFAEFVRFVKRHARWMTAIAAIALLLGFCFYLVMPARYRSVAEILLDPRGVALAKTDLGAQSLGADSNLLDLETQRYLIVSSSVLGTVVDEEKLTEDAQFTHVGLLGKLLGGKPNESREAAIEKLAAMIEVMRGERALILDIIVVSADPQLSARLANAVARVFFSQNGAAQRDAARRAGAALQGRAEQLAQELRDAEAKVERYKSEHDLSETAGKLTAEQQLADISYQLGLTRSQVAQTRARYDEVTKLQRSKANVEQLSDAVHSNTISGLRTQYATLVQQKSAMEMQFGRKYPPLMDVQRQIQEVGRLIDAELSRIAGAALSDYRRAHATEVDLEKRLEELKRRSFQLNETMVGLRALERSVEATRNLYQSSLKRAKELEETQEVDSSTSRIITEAVPSNKKAGPPLPLVLGGALICGIGLGGAVGYFRDRMEAKADDPAEESRNLFDLPILAEYHFAGTVSPGSSIRESEAPSARLLSWILEVESPHGARTILFLGLDADGRKAKVTFDIALAALERGQRVIALDAGRPDGAACRHWRKEALRFLRNGRGPHEHELVTRWPHDSCFALHSGARGGAEFVSISEVIDSEPGEAPPERFWRDFRDRIRGFDNVDLILVSADAQDYQSFATDADSDALVALVDGDRPERRTLSELAGSIGARIPSSAGVVLVGERAAA</sequence>
<dbReference type="Pfam" id="PF02706">
    <property type="entry name" value="Wzz"/>
    <property type="match status" value="1"/>
</dbReference>
<evidence type="ECO:0000256" key="4">
    <source>
        <dbReference type="ARBA" id="ARBA00022989"/>
    </source>
</evidence>
<comment type="subcellular location">
    <subcellularLocation>
        <location evidence="1">Cell membrane</location>
        <topology evidence="1">Multi-pass membrane protein</topology>
    </subcellularLocation>
</comment>
<evidence type="ECO:0000313" key="11">
    <source>
        <dbReference type="Proteomes" id="UP000230709"/>
    </source>
</evidence>
<keyword evidence="3 8" id="KW-0812">Transmembrane</keyword>
<dbReference type="GO" id="GO:0005886">
    <property type="term" value="C:plasma membrane"/>
    <property type="evidence" value="ECO:0007669"/>
    <property type="project" value="UniProtKB-SubCell"/>
</dbReference>
<dbReference type="PANTHER" id="PTHR32309:SF13">
    <property type="entry name" value="FERRIC ENTEROBACTIN TRANSPORT PROTEIN FEPE"/>
    <property type="match status" value="1"/>
</dbReference>
<keyword evidence="11" id="KW-1185">Reference proteome</keyword>
<gene>
    <name evidence="10" type="ORF">CQW49_03625</name>
</gene>
<dbReference type="Proteomes" id="UP000230709">
    <property type="component" value="Chromosome"/>
</dbReference>
<protein>
    <recommendedName>
        <fullName evidence="9">Polysaccharide chain length determinant N-terminal domain-containing protein</fullName>
    </recommendedName>
</protein>
<dbReference type="GO" id="GO:0004713">
    <property type="term" value="F:protein tyrosine kinase activity"/>
    <property type="evidence" value="ECO:0007669"/>
    <property type="project" value="TreeGrafter"/>
</dbReference>
<feature type="region of interest" description="Disordered" evidence="7">
    <location>
        <begin position="1"/>
        <end position="27"/>
    </location>
</feature>
<proteinExistence type="predicted"/>
<keyword evidence="5 8" id="KW-0472">Membrane</keyword>
<dbReference type="PANTHER" id="PTHR32309">
    <property type="entry name" value="TYROSINE-PROTEIN KINASE"/>
    <property type="match status" value="1"/>
</dbReference>
<dbReference type="InterPro" id="IPR050445">
    <property type="entry name" value="Bact_polysacc_biosynth/exp"/>
</dbReference>
<reference evidence="11" key="1">
    <citation type="submission" date="2017-10" db="EMBL/GenBank/DDBJ databases">
        <title>Completed PacBio SMRT sequence of Methylosinus trichosporium OB3b reveals presence of a third large plasmid.</title>
        <authorList>
            <person name="Charles T.C."/>
            <person name="Lynch M.D.J."/>
            <person name="Heil J.R."/>
            <person name="Cheng J."/>
        </authorList>
    </citation>
    <scope>NUCLEOTIDE SEQUENCE [LARGE SCALE GENOMIC DNA]</scope>
    <source>
        <strain evidence="11">OB3b</strain>
    </source>
</reference>
<dbReference type="KEGG" id="mtw:CQW49_03625"/>
<evidence type="ECO:0000256" key="2">
    <source>
        <dbReference type="ARBA" id="ARBA00022475"/>
    </source>
</evidence>
<keyword evidence="4 8" id="KW-1133">Transmembrane helix</keyword>
<evidence type="ECO:0000256" key="3">
    <source>
        <dbReference type="ARBA" id="ARBA00022692"/>
    </source>
</evidence>